<name>A0A2S1T200_9ACTN</name>
<dbReference type="OrthoDB" id="4219459at2"/>
<dbReference type="Proteomes" id="UP000244900">
    <property type="component" value="Chromosome"/>
</dbReference>
<evidence type="ECO:0000313" key="3">
    <source>
        <dbReference type="Proteomes" id="UP000244900"/>
    </source>
</evidence>
<dbReference type="KEGG" id="stir:DDW44_30735"/>
<organism evidence="2 3">
    <name type="scientific">Streptomyces tirandamycinicus</name>
    <dbReference type="NCBI Taxonomy" id="2174846"/>
    <lineage>
        <taxon>Bacteria</taxon>
        <taxon>Bacillati</taxon>
        <taxon>Actinomycetota</taxon>
        <taxon>Actinomycetes</taxon>
        <taxon>Kitasatosporales</taxon>
        <taxon>Streptomycetaceae</taxon>
        <taxon>Streptomyces</taxon>
    </lineage>
</organism>
<accession>A0A2S1T200</accession>
<feature type="region of interest" description="Disordered" evidence="1">
    <location>
        <begin position="20"/>
        <end position="52"/>
    </location>
</feature>
<proteinExistence type="predicted"/>
<dbReference type="EMBL" id="CP029188">
    <property type="protein sequence ID" value="AWI32695.1"/>
    <property type="molecule type" value="Genomic_DNA"/>
</dbReference>
<evidence type="ECO:0000256" key="1">
    <source>
        <dbReference type="SAM" id="MobiDB-lite"/>
    </source>
</evidence>
<keyword evidence="3" id="KW-1185">Reference proteome</keyword>
<dbReference type="RefSeq" id="WP_108908563.1">
    <property type="nucleotide sequence ID" value="NZ_CP029188.1"/>
</dbReference>
<evidence type="ECO:0000313" key="2">
    <source>
        <dbReference type="EMBL" id="AWI32695.1"/>
    </source>
</evidence>
<reference evidence="2 3" key="1">
    <citation type="submission" date="2018-05" db="EMBL/GenBank/DDBJ databases">
        <title>Complete genome sequence of sponge-derived Streptomyces sp. HNM0039.</title>
        <authorList>
            <person name="Huang X."/>
            <person name="Zhou S."/>
        </authorList>
    </citation>
    <scope>NUCLEOTIDE SEQUENCE [LARGE SCALE GENOMIC DNA]</scope>
    <source>
        <strain evidence="2 3">HNM0039</strain>
    </source>
</reference>
<dbReference type="AlphaFoldDB" id="A0A2S1T200"/>
<protein>
    <submittedName>
        <fullName evidence="2">Uncharacterized protein</fullName>
    </submittedName>
</protein>
<sequence length="109" mass="11584">MAVVLPDRDLTVHVLAHPWGRDAHGVPVPPPPDARPEPRGTWPGAANEQSDGSWTLRVDPAAWPLEPGDVLSDGTLTWTVVTALLKRVPGYGAADYIAVVGTRNPPEAP</sequence>
<gene>
    <name evidence="2" type="ORF">DDW44_30735</name>
</gene>